<dbReference type="NCBIfam" id="TIGR01396">
    <property type="entry name" value="FlgB"/>
    <property type="match status" value="1"/>
</dbReference>
<dbReference type="HOGENOM" id="CLU_125463_3_0_7"/>
<dbReference type="PANTHER" id="PTHR30435">
    <property type="entry name" value="FLAGELLAR PROTEIN"/>
    <property type="match status" value="1"/>
</dbReference>
<accession>A1AUJ5</accession>
<dbReference type="OrthoDB" id="9788334at2"/>
<name>A1AUJ5_PELPD</name>
<dbReference type="InterPro" id="IPR006300">
    <property type="entry name" value="FlgB"/>
</dbReference>
<dbReference type="Proteomes" id="UP000006732">
    <property type="component" value="Chromosome"/>
</dbReference>
<dbReference type="STRING" id="338966.Ppro_3423"/>
<dbReference type="PANTHER" id="PTHR30435:SF12">
    <property type="entry name" value="FLAGELLAR BASAL BODY ROD PROTEIN FLGB"/>
    <property type="match status" value="1"/>
</dbReference>
<evidence type="ECO:0000256" key="2">
    <source>
        <dbReference type="ARBA" id="ARBA00009677"/>
    </source>
</evidence>
<proteinExistence type="inferred from homology"/>
<evidence type="ECO:0000313" key="7">
    <source>
        <dbReference type="EMBL" id="ABL01016.1"/>
    </source>
</evidence>
<comment type="subunit">
    <text evidence="6">The basal body constitutes a major portion of the flagellar organelle and consists of a number of rings mounted on a central rod.</text>
</comment>
<evidence type="ECO:0000256" key="4">
    <source>
        <dbReference type="ARBA" id="ARBA00023143"/>
    </source>
</evidence>
<keyword evidence="7" id="KW-0966">Cell projection</keyword>
<dbReference type="AlphaFoldDB" id="A1AUJ5"/>
<evidence type="ECO:0000256" key="1">
    <source>
        <dbReference type="ARBA" id="ARBA00004117"/>
    </source>
</evidence>
<protein>
    <recommendedName>
        <fullName evidence="3 6">Flagellar basal body rod protein FlgB</fullName>
    </recommendedName>
</protein>
<keyword evidence="7" id="KW-0969">Cilium</keyword>
<evidence type="ECO:0000313" key="8">
    <source>
        <dbReference type="Proteomes" id="UP000006732"/>
    </source>
</evidence>
<evidence type="ECO:0000256" key="3">
    <source>
        <dbReference type="ARBA" id="ARBA00014376"/>
    </source>
</evidence>
<evidence type="ECO:0000256" key="6">
    <source>
        <dbReference type="PIRNR" id="PIRNR002889"/>
    </source>
</evidence>
<dbReference type="EMBL" id="CP000482">
    <property type="protein sequence ID" value="ABL01016.1"/>
    <property type="molecule type" value="Genomic_DNA"/>
</dbReference>
<comment type="function">
    <text evidence="5 6">Structural component of flagellum, the bacterial motility apparatus. Part of the rod structure of flagellar basal body.</text>
</comment>
<keyword evidence="8" id="KW-1185">Reference proteome</keyword>
<dbReference type="eggNOG" id="COG1815">
    <property type="taxonomic scope" value="Bacteria"/>
</dbReference>
<comment type="similarity">
    <text evidence="2 6">Belongs to the flagella basal body rod proteins family.</text>
</comment>
<evidence type="ECO:0000256" key="5">
    <source>
        <dbReference type="ARBA" id="ARBA00024934"/>
    </source>
</evidence>
<gene>
    <name evidence="7" type="ordered locus">Ppro_3423</name>
</gene>
<dbReference type="KEGG" id="ppd:Ppro_3423"/>
<comment type="subcellular location">
    <subcellularLocation>
        <location evidence="1 6">Bacterial flagellum basal body</location>
    </subcellularLocation>
</comment>
<dbReference type="GO" id="GO:0030694">
    <property type="term" value="C:bacterial-type flagellum basal body, rod"/>
    <property type="evidence" value="ECO:0007669"/>
    <property type="project" value="InterPro"/>
</dbReference>
<dbReference type="RefSeq" id="WP_011737232.1">
    <property type="nucleotide sequence ID" value="NC_008609.1"/>
</dbReference>
<organism evidence="7 8">
    <name type="scientific">Pelobacter propionicus (strain DSM 2379 / NBRC 103807 / OttBd1)</name>
    <dbReference type="NCBI Taxonomy" id="338966"/>
    <lineage>
        <taxon>Bacteria</taxon>
        <taxon>Pseudomonadati</taxon>
        <taxon>Thermodesulfobacteriota</taxon>
        <taxon>Desulfuromonadia</taxon>
        <taxon>Desulfuromonadales</taxon>
        <taxon>Desulfuromonadaceae</taxon>
        <taxon>Pelobacter</taxon>
    </lineage>
</organism>
<keyword evidence="7" id="KW-0282">Flagellum</keyword>
<dbReference type="GO" id="GO:0071978">
    <property type="term" value="P:bacterial-type flagellum-dependent swarming motility"/>
    <property type="evidence" value="ECO:0007669"/>
    <property type="project" value="TreeGrafter"/>
</dbReference>
<sequence>MPIDGLFSSTIDILSKNIDLRAKQHNLVSSNIANAETPNYVPKALVFEDELQGAIKGNPTTTGSTTNPRHIPLKGGGGTIHSVQGQVIESPAKTPGKDGNAVELEGEMSRMVENQILYNASVQILTKKFEGLRTAIKGQQ</sequence>
<keyword evidence="4 6" id="KW-0975">Bacterial flagellum</keyword>
<reference evidence="7 8" key="1">
    <citation type="submission" date="2006-10" db="EMBL/GenBank/DDBJ databases">
        <title>Complete sequence of chromosome of Pelobacter propionicus DSM 2379.</title>
        <authorList>
            <consortium name="US DOE Joint Genome Institute"/>
            <person name="Copeland A."/>
            <person name="Lucas S."/>
            <person name="Lapidus A."/>
            <person name="Barry K."/>
            <person name="Detter J.C."/>
            <person name="Glavina del Rio T."/>
            <person name="Hammon N."/>
            <person name="Israni S."/>
            <person name="Dalin E."/>
            <person name="Tice H."/>
            <person name="Pitluck S."/>
            <person name="Saunders E."/>
            <person name="Brettin T."/>
            <person name="Bruce D."/>
            <person name="Han C."/>
            <person name="Tapia R."/>
            <person name="Schmutz J."/>
            <person name="Larimer F."/>
            <person name="Land M."/>
            <person name="Hauser L."/>
            <person name="Kyrpides N."/>
            <person name="Kim E."/>
            <person name="Lovley D."/>
            <person name="Richardson P."/>
        </authorList>
    </citation>
    <scope>NUCLEOTIDE SEQUENCE [LARGE SCALE GENOMIC DNA]</scope>
    <source>
        <strain evidence="8">DSM 2379 / NBRC 103807 / OttBd1</strain>
    </source>
</reference>
<dbReference type="PIRSF" id="PIRSF002889">
    <property type="entry name" value="Rod_FlgB"/>
    <property type="match status" value="1"/>
</dbReference>